<dbReference type="EMBL" id="BART01010767">
    <property type="protein sequence ID" value="GAG90053.1"/>
    <property type="molecule type" value="Genomic_DNA"/>
</dbReference>
<evidence type="ECO:0000313" key="1">
    <source>
        <dbReference type="EMBL" id="GAG90053.1"/>
    </source>
</evidence>
<sequence length="92" mass="10508">NELVGGKNQEWNILEDVSQNHVEQLDPQNGGEDKVKSKYEQLRNNFSVLDCPITLDPENATFDDIAMHALFRQRLSWLQAAKVFPHFGGQLL</sequence>
<reference evidence="1" key="1">
    <citation type="journal article" date="2014" name="Front. Microbiol.">
        <title>High frequency of phylogenetically diverse reductive dehalogenase-homologous genes in deep subseafloor sedimentary metagenomes.</title>
        <authorList>
            <person name="Kawai M."/>
            <person name="Futagami T."/>
            <person name="Toyoda A."/>
            <person name="Takaki Y."/>
            <person name="Nishi S."/>
            <person name="Hori S."/>
            <person name="Arai W."/>
            <person name="Tsubouchi T."/>
            <person name="Morono Y."/>
            <person name="Uchiyama I."/>
            <person name="Ito T."/>
            <person name="Fujiyama A."/>
            <person name="Inagaki F."/>
            <person name="Takami H."/>
        </authorList>
    </citation>
    <scope>NUCLEOTIDE SEQUENCE</scope>
    <source>
        <strain evidence="1">Expedition CK06-06</strain>
    </source>
</reference>
<accession>X1C0S5</accession>
<name>X1C0S5_9ZZZZ</name>
<feature type="non-terminal residue" evidence="1">
    <location>
        <position position="1"/>
    </location>
</feature>
<gene>
    <name evidence="1" type="ORF">S01H4_23260</name>
</gene>
<comment type="caution">
    <text evidence="1">The sequence shown here is derived from an EMBL/GenBank/DDBJ whole genome shotgun (WGS) entry which is preliminary data.</text>
</comment>
<protein>
    <submittedName>
        <fullName evidence="1">Uncharacterized protein</fullName>
    </submittedName>
</protein>
<dbReference type="AlphaFoldDB" id="X1C0S5"/>
<organism evidence="1">
    <name type="scientific">marine sediment metagenome</name>
    <dbReference type="NCBI Taxonomy" id="412755"/>
    <lineage>
        <taxon>unclassified sequences</taxon>
        <taxon>metagenomes</taxon>
        <taxon>ecological metagenomes</taxon>
    </lineage>
</organism>
<proteinExistence type="predicted"/>